<dbReference type="GeneID" id="106013289"/>
<evidence type="ECO:0000256" key="1">
    <source>
        <dbReference type="SAM" id="MobiDB-lite"/>
    </source>
</evidence>
<feature type="compositionally biased region" description="Low complexity" evidence="1">
    <location>
        <begin position="80"/>
        <end position="97"/>
    </location>
</feature>
<reference evidence="3" key="1">
    <citation type="submission" date="2025-08" db="UniProtKB">
        <authorList>
            <consortium name="RefSeq"/>
        </authorList>
    </citation>
    <scope>IDENTIFICATION</scope>
</reference>
<evidence type="ECO:0000313" key="3">
    <source>
        <dbReference type="RefSeq" id="XP_012944039.1"/>
    </source>
</evidence>
<sequence length="128" mass="13019">MASGGGGGRGAGLGRGGRGAALLQALASSQKPGSSEEKQLPASQLSAAGAAPVPSVAPSAAPLGRGSLLAGLKQSLLAKQQQQQQQLQQQQQQQQQRQQEETPQPVPQRDEPPAKPMGRGLAAMKALL</sequence>
<evidence type="ECO:0000313" key="2">
    <source>
        <dbReference type="Proteomes" id="UP000694888"/>
    </source>
</evidence>
<proteinExistence type="predicted"/>
<organism evidence="2 3">
    <name type="scientific">Aplysia californica</name>
    <name type="common">California sea hare</name>
    <dbReference type="NCBI Taxonomy" id="6500"/>
    <lineage>
        <taxon>Eukaryota</taxon>
        <taxon>Metazoa</taxon>
        <taxon>Spiralia</taxon>
        <taxon>Lophotrochozoa</taxon>
        <taxon>Mollusca</taxon>
        <taxon>Gastropoda</taxon>
        <taxon>Heterobranchia</taxon>
        <taxon>Euthyneura</taxon>
        <taxon>Tectipleura</taxon>
        <taxon>Aplysiida</taxon>
        <taxon>Aplysioidea</taxon>
        <taxon>Aplysiidae</taxon>
        <taxon>Aplysia</taxon>
    </lineage>
</organism>
<dbReference type="RefSeq" id="XP_012944039.1">
    <property type="nucleotide sequence ID" value="XM_013088585.1"/>
</dbReference>
<accession>A0ABM1AAL3</accession>
<feature type="compositionally biased region" description="Low complexity" evidence="1">
    <location>
        <begin position="45"/>
        <end position="64"/>
    </location>
</feature>
<feature type="region of interest" description="Disordered" evidence="1">
    <location>
        <begin position="23"/>
        <end position="64"/>
    </location>
</feature>
<gene>
    <name evidence="3" type="primary">LOC106013289</name>
</gene>
<keyword evidence="2" id="KW-1185">Reference proteome</keyword>
<feature type="region of interest" description="Disordered" evidence="1">
    <location>
        <begin position="76"/>
        <end position="128"/>
    </location>
</feature>
<name>A0ABM1AAL3_APLCA</name>
<dbReference type="Proteomes" id="UP000694888">
    <property type="component" value="Unplaced"/>
</dbReference>
<protein>
    <submittedName>
        <fullName evidence="3">POU domain, class 3, transcription factor 2</fullName>
    </submittedName>
</protein>